<dbReference type="EMBL" id="JXTC01000147">
    <property type="protein sequence ID" value="PON85467.1"/>
    <property type="molecule type" value="Genomic_DNA"/>
</dbReference>
<evidence type="ECO:0000313" key="2">
    <source>
        <dbReference type="Proteomes" id="UP000237000"/>
    </source>
</evidence>
<comment type="caution">
    <text evidence="1">The sequence shown here is derived from an EMBL/GenBank/DDBJ whole genome shotgun (WGS) entry which is preliminary data.</text>
</comment>
<accession>A0A2P5EIT8</accession>
<keyword evidence="2" id="KW-1185">Reference proteome</keyword>
<reference evidence="2" key="1">
    <citation type="submission" date="2016-06" db="EMBL/GenBank/DDBJ databases">
        <title>Parallel loss of symbiosis genes in relatives of nitrogen-fixing non-legume Parasponia.</title>
        <authorList>
            <person name="Van Velzen R."/>
            <person name="Holmer R."/>
            <person name="Bu F."/>
            <person name="Rutten L."/>
            <person name="Van Zeijl A."/>
            <person name="Liu W."/>
            <person name="Santuari L."/>
            <person name="Cao Q."/>
            <person name="Sharma T."/>
            <person name="Shen D."/>
            <person name="Roswanjaya Y."/>
            <person name="Wardhani T."/>
            <person name="Kalhor M.S."/>
            <person name="Jansen J."/>
            <person name="Van den Hoogen J."/>
            <person name="Gungor B."/>
            <person name="Hartog M."/>
            <person name="Hontelez J."/>
            <person name="Verver J."/>
            <person name="Yang W.-C."/>
            <person name="Schijlen E."/>
            <person name="Repin R."/>
            <person name="Schilthuizen M."/>
            <person name="Schranz E."/>
            <person name="Heidstra R."/>
            <person name="Miyata K."/>
            <person name="Fedorova E."/>
            <person name="Kohlen W."/>
            <person name="Bisseling T."/>
            <person name="Smit S."/>
            <person name="Geurts R."/>
        </authorList>
    </citation>
    <scope>NUCLEOTIDE SEQUENCE [LARGE SCALE GENOMIC DNA]</scope>
    <source>
        <strain evidence="2">cv. RG33-2</strain>
    </source>
</reference>
<sequence length="68" mass="7728">MAKGIWSTRDLIYKDSCYLIGDDRSVDLGNAPWFSWLNSDDFQAAFNPMRSSESQSVFELLSTTDEQA</sequence>
<dbReference type="InParanoid" id="A0A2P5EIT8"/>
<protein>
    <submittedName>
        <fullName evidence="1">Uncharacterized protein</fullName>
    </submittedName>
</protein>
<dbReference type="Proteomes" id="UP000237000">
    <property type="component" value="Unassembled WGS sequence"/>
</dbReference>
<evidence type="ECO:0000313" key="1">
    <source>
        <dbReference type="EMBL" id="PON85467.1"/>
    </source>
</evidence>
<gene>
    <name evidence="1" type="ORF">TorRG33x02_187470</name>
</gene>
<proteinExistence type="predicted"/>
<organism evidence="1 2">
    <name type="scientific">Trema orientale</name>
    <name type="common">Charcoal tree</name>
    <name type="synonym">Celtis orientalis</name>
    <dbReference type="NCBI Taxonomy" id="63057"/>
    <lineage>
        <taxon>Eukaryota</taxon>
        <taxon>Viridiplantae</taxon>
        <taxon>Streptophyta</taxon>
        <taxon>Embryophyta</taxon>
        <taxon>Tracheophyta</taxon>
        <taxon>Spermatophyta</taxon>
        <taxon>Magnoliopsida</taxon>
        <taxon>eudicotyledons</taxon>
        <taxon>Gunneridae</taxon>
        <taxon>Pentapetalae</taxon>
        <taxon>rosids</taxon>
        <taxon>fabids</taxon>
        <taxon>Rosales</taxon>
        <taxon>Cannabaceae</taxon>
        <taxon>Trema</taxon>
    </lineage>
</organism>
<name>A0A2P5EIT8_TREOI</name>
<dbReference type="AlphaFoldDB" id="A0A2P5EIT8"/>